<dbReference type="InterPro" id="IPR050300">
    <property type="entry name" value="GDXG_lipolytic_enzyme"/>
</dbReference>
<dbReference type="GO" id="GO:0004806">
    <property type="term" value="F:triacylglycerol lipase activity"/>
    <property type="evidence" value="ECO:0007669"/>
    <property type="project" value="TreeGrafter"/>
</dbReference>
<proteinExistence type="inferred from homology"/>
<dbReference type="Proteomes" id="UP000535543">
    <property type="component" value="Unassembled WGS sequence"/>
</dbReference>
<dbReference type="AlphaFoldDB" id="A0A848K9C4"/>
<organism evidence="4 5">
    <name type="scientific">Antrihabitans stalactiti</name>
    <dbReference type="NCBI Taxonomy" id="2584121"/>
    <lineage>
        <taxon>Bacteria</taxon>
        <taxon>Bacillati</taxon>
        <taxon>Actinomycetota</taxon>
        <taxon>Actinomycetes</taxon>
        <taxon>Mycobacteriales</taxon>
        <taxon>Nocardiaceae</taxon>
        <taxon>Antrihabitans</taxon>
    </lineage>
</organism>
<evidence type="ECO:0000313" key="5">
    <source>
        <dbReference type="Proteomes" id="UP000535543"/>
    </source>
</evidence>
<sequence length="334" mass="35948">MVAKSLVTGPRNARESNRVEFEGGSVASKLLASTLSATLKPAIHLWALAPGLPWPYGVVDHIGRVLRSVPGTTRRSATLRNCSAETTRPATTRTDRYVVYMHGGAFLVGGRYLHRQLISRIAAALSSEVVAVDYRMLPNHTIADGVEDCVDAYRFALAKGIPPEQIAFMGDSAGAYLVFMAAVVAREQGLPMPGAIVSMAPVIDFDLHAKLDAPSAATDALFTKGFARTMHRLVLDHCPMPHTRRQIVDEDLSGLPPSLIQVSSTELLYPDAERLAVELAKAGVPHQLQVWLDQVHVFQAAASIVPEAARALTEVTEFVESAFAAHEAVARSVG</sequence>
<dbReference type="Pfam" id="PF07859">
    <property type="entry name" value="Abhydrolase_3"/>
    <property type="match status" value="1"/>
</dbReference>
<keyword evidence="5" id="KW-1185">Reference proteome</keyword>
<dbReference type="PANTHER" id="PTHR48081:SF30">
    <property type="entry name" value="ACETYL-HYDROLASE LIPR-RELATED"/>
    <property type="match status" value="1"/>
</dbReference>
<dbReference type="InterPro" id="IPR029058">
    <property type="entry name" value="AB_hydrolase_fold"/>
</dbReference>
<comment type="caution">
    <text evidence="4">The sequence shown here is derived from an EMBL/GenBank/DDBJ whole genome shotgun (WGS) entry which is preliminary data.</text>
</comment>
<dbReference type="Gene3D" id="3.40.50.1820">
    <property type="entry name" value="alpha/beta hydrolase"/>
    <property type="match status" value="1"/>
</dbReference>
<evidence type="ECO:0000259" key="3">
    <source>
        <dbReference type="Pfam" id="PF07859"/>
    </source>
</evidence>
<dbReference type="SUPFAM" id="SSF53474">
    <property type="entry name" value="alpha/beta-Hydrolases"/>
    <property type="match status" value="1"/>
</dbReference>
<evidence type="ECO:0000313" key="4">
    <source>
        <dbReference type="EMBL" id="NMN94256.1"/>
    </source>
</evidence>
<name>A0A848K9C4_9NOCA</name>
<reference evidence="4 5" key="2">
    <citation type="submission" date="2020-06" db="EMBL/GenBank/DDBJ databases">
        <title>Antribacter stalactiti gen. nov., sp. nov., a new member of the family Nacardiaceae isolated from a cave.</title>
        <authorList>
            <person name="Kim I.S."/>
        </authorList>
    </citation>
    <scope>NUCLEOTIDE SEQUENCE [LARGE SCALE GENOMIC DNA]</scope>
    <source>
        <strain evidence="4 5">YC2-7</strain>
    </source>
</reference>
<keyword evidence="2 4" id="KW-0378">Hydrolase</keyword>
<evidence type="ECO:0000256" key="1">
    <source>
        <dbReference type="ARBA" id="ARBA00010515"/>
    </source>
</evidence>
<feature type="domain" description="Alpha/beta hydrolase fold-3" evidence="3">
    <location>
        <begin position="98"/>
        <end position="299"/>
    </location>
</feature>
<comment type="similarity">
    <text evidence="1">Belongs to the 'GDXG' lipolytic enzyme family.</text>
</comment>
<evidence type="ECO:0000256" key="2">
    <source>
        <dbReference type="ARBA" id="ARBA00022801"/>
    </source>
</evidence>
<protein>
    <submittedName>
        <fullName evidence="4">Alpha/beta hydrolase</fullName>
    </submittedName>
</protein>
<dbReference type="PANTHER" id="PTHR48081">
    <property type="entry name" value="AB HYDROLASE SUPERFAMILY PROTEIN C4A8.06C"/>
    <property type="match status" value="1"/>
</dbReference>
<accession>A0A848K9C4</accession>
<gene>
    <name evidence="4" type="ORF">FGL95_04285</name>
</gene>
<dbReference type="EMBL" id="VCQU01000001">
    <property type="protein sequence ID" value="NMN94256.1"/>
    <property type="molecule type" value="Genomic_DNA"/>
</dbReference>
<dbReference type="RefSeq" id="WP_169584928.1">
    <property type="nucleotide sequence ID" value="NZ_VCQU01000001.1"/>
</dbReference>
<reference evidence="4 5" key="1">
    <citation type="submission" date="2019-05" db="EMBL/GenBank/DDBJ databases">
        <authorList>
            <person name="Lee S.D."/>
        </authorList>
    </citation>
    <scope>NUCLEOTIDE SEQUENCE [LARGE SCALE GENOMIC DNA]</scope>
    <source>
        <strain evidence="4 5">YC2-7</strain>
    </source>
</reference>
<dbReference type="InterPro" id="IPR013094">
    <property type="entry name" value="AB_hydrolase_3"/>
</dbReference>